<dbReference type="AlphaFoldDB" id="K8EGP5"/>
<keyword evidence="2" id="KW-1185">Reference proteome</keyword>
<sequence>MNFIIISGTVTSEVKVINTNSGTPFCRFTIESDGRKFNCLVASNKAYDFLYEVESEAQLTIDARINDKMQLVVNSYIVDSKPSNFGKLFNYQGRQLPHKKLYSF</sequence>
<evidence type="ECO:0000313" key="2">
    <source>
        <dbReference type="Proteomes" id="UP000000212"/>
    </source>
</evidence>
<dbReference type="EMBL" id="HE999757">
    <property type="protein sequence ID" value="CCO11003.1"/>
    <property type="molecule type" value="Genomic_DNA"/>
</dbReference>
<protein>
    <recommendedName>
        <fullName evidence="3">Single-strand binding family protein</fullName>
    </recommendedName>
</protein>
<dbReference type="HOGENOM" id="CLU_2258653_0_0_9"/>
<accession>K8EGP5</accession>
<dbReference type="RefSeq" id="WP_010049640.1">
    <property type="nucleotide sequence ID" value="NC_019425.2"/>
</dbReference>
<dbReference type="OrthoDB" id="2186451at2"/>
<evidence type="ECO:0008006" key="3">
    <source>
        <dbReference type="Google" id="ProtNLM"/>
    </source>
</evidence>
<dbReference type="Proteomes" id="UP000000212">
    <property type="component" value="Chromosome"/>
</dbReference>
<proteinExistence type="predicted"/>
<evidence type="ECO:0000313" key="1">
    <source>
        <dbReference type="EMBL" id="CCO11003.1"/>
    </source>
</evidence>
<organism evidence="1 2">
    <name type="scientific">Carnobacterium maltaromaticum LMA28</name>
    <dbReference type="NCBI Taxonomy" id="1234679"/>
    <lineage>
        <taxon>Bacteria</taxon>
        <taxon>Bacillati</taxon>
        <taxon>Bacillota</taxon>
        <taxon>Bacilli</taxon>
        <taxon>Lactobacillales</taxon>
        <taxon>Carnobacteriaceae</taxon>
        <taxon>Carnobacterium</taxon>
    </lineage>
</organism>
<reference evidence="2" key="1">
    <citation type="journal article" date="2013" name="Genome Announc.">
        <title>Complete Chromosome Sequence of Carnobacterium maltaromaticum LMA 28.</title>
        <authorList>
            <person name="Cailliez-Grimal C."/>
            <person name="Chaillou S."/>
            <person name="Anba-Mondoloni J."/>
            <person name="Loux V."/>
            <person name="Afzal M.I."/>
            <person name="Rahman A."/>
            <person name="Kergourlay G."/>
            <person name="Champomier-Verges M.C."/>
            <person name="Zagorec M."/>
            <person name="Dalgaard P."/>
            <person name="Leisner J.J."/>
            <person name="Prevost H."/>
            <person name="Revol-Junelles A.M."/>
            <person name="Borges F."/>
        </authorList>
    </citation>
    <scope>NUCLEOTIDE SEQUENCE</scope>
    <source>
        <strain evidence="2">LMA28</strain>
    </source>
</reference>
<dbReference type="STRING" id="1234679.BN424_1489"/>
<gene>
    <name evidence="1" type="ORF">BN424_1489</name>
</gene>
<name>K8EGP5_CARML</name>
<dbReference type="KEGG" id="cml:BN424_1489"/>